<dbReference type="Proteomes" id="UP000011205">
    <property type="component" value="Unassembled WGS sequence"/>
</dbReference>
<comment type="caution">
    <text evidence="2">The sequence shown here is derived from an EMBL/GenBank/DDBJ whole genome shotgun (WGS) entry which is preliminary data.</text>
</comment>
<dbReference type="EMBL" id="AMLP01000001">
    <property type="protein sequence ID" value="ELS59009.1"/>
    <property type="molecule type" value="Genomic_DNA"/>
</dbReference>
<proteinExistence type="predicted"/>
<accession>L8PSF1</accession>
<dbReference type="AlphaFoldDB" id="L8PSF1"/>
<feature type="region of interest" description="Disordered" evidence="1">
    <location>
        <begin position="1"/>
        <end position="27"/>
    </location>
</feature>
<protein>
    <submittedName>
        <fullName evidence="2">Uncharacterized protein</fullName>
    </submittedName>
</protein>
<reference evidence="2 3" key="1">
    <citation type="journal article" date="2013" name="Genome Announc.">
        <title>Draft Genome Sequence of Streptomyces viridochromogenes Strain Tu57, Producer of Avilamycin.</title>
        <authorList>
            <person name="Gruning B.A."/>
            <person name="Erxleben A."/>
            <person name="Hahnlein A."/>
            <person name="Gunther S."/>
        </authorList>
    </citation>
    <scope>NUCLEOTIDE SEQUENCE [LARGE SCALE GENOMIC DNA]</scope>
    <source>
        <strain evidence="2 3">Tue57</strain>
    </source>
</reference>
<organism evidence="2 3">
    <name type="scientific">Streptomyces viridochromogenes Tue57</name>
    <dbReference type="NCBI Taxonomy" id="1160705"/>
    <lineage>
        <taxon>Bacteria</taxon>
        <taxon>Bacillati</taxon>
        <taxon>Actinomycetota</taxon>
        <taxon>Actinomycetes</taxon>
        <taxon>Kitasatosporales</taxon>
        <taxon>Streptomycetaceae</taxon>
        <taxon>Streptomyces</taxon>
    </lineage>
</organism>
<evidence type="ECO:0000313" key="2">
    <source>
        <dbReference type="EMBL" id="ELS59009.1"/>
    </source>
</evidence>
<sequence>MQAEIVAHERRTRRGGRDDPLFSKTPVSADGLIRQPVRADPSRPVGRVVTCNVACSRRVNSWAFVR</sequence>
<evidence type="ECO:0000313" key="3">
    <source>
        <dbReference type="Proteomes" id="UP000011205"/>
    </source>
</evidence>
<gene>
    <name evidence="2" type="ORF">STVIR_0003</name>
</gene>
<name>L8PSF1_STRVR</name>
<evidence type="ECO:0000256" key="1">
    <source>
        <dbReference type="SAM" id="MobiDB-lite"/>
    </source>
</evidence>